<dbReference type="GO" id="GO:0006950">
    <property type="term" value="P:response to stress"/>
    <property type="evidence" value="ECO:0007669"/>
    <property type="project" value="TreeGrafter"/>
</dbReference>
<dbReference type="SMART" id="SM00347">
    <property type="entry name" value="HTH_MARR"/>
    <property type="match status" value="1"/>
</dbReference>
<dbReference type="AlphaFoldDB" id="A0A1G8JV00"/>
<protein>
    <submittedName>
        <fullName evidence="1">DNA-binding transcriptional regulator, MarR family</fullName>
    </submittedName>
</protein>
<dbReference type="InterPro" id="IPR039422">
    <property type="entry name" value="MarR/SlyA-like"/>
</dbReference>
<dbReference type="InterPro" id="IPR000835">
    <property type="entry name" value="HTH_MarR-typ"/>
</dbReference>
<dbReference type="Gene3D" id="1.10.10.10">
    <property type="entry name" value="Winged helix-like DNA-binding domain superfamily/Winged helix DNA-binding domain"/>
    <property type="match status" value="1"/>
</dbReference>
<keyword evidence="1" id="KW-0238">DNA-binding</keyword>
<dbReference type="InterPro" id="IPR036390">
    <property type="entry name" value="WH_DNA-bd_sf"/>
</dbReference>
<evidence type="ECO:0000313" key="1">
    <source>
        <dbReference type="EMBL" id="SDI35056.1"/>
    </source>
</evidence>
<dbReference type="RefSeq" id="WP_074586707.1">
    <property type="nucleotide sequence ID" value="NZ_FNEI01000002.1"/>
</dbReference>
<dbReference type="InterPro" id="IPR036388">
    <property type="entry name" value="WH-like_DNA-bd_sf"/>
</dbReference>
<dbReference type="OrthoDB" id="162531at2"/>
<dbReference type="PANTHER" id="PTHR33164">
    <property type="entry name" value="TRANSCRIPTIONAL REGULATOR, MARR FAMILY"/>
    <property type="match status" value="1"/>
</dbReference>
<dbReference type="GO" id="GO:0003700">
    <property type="term" value="F:DNA-binding transcription factor activity"/>
    <property type="evidence" value="ECO:0007669"/>
    <property type="project" value="InterPro"/>
</dbReference>
<name>A0A1G8JV00_9MICC</name>
<reference evidence="2" key="1">
    <citation type="submission" date="2016-10" db="EMBL/GenBank/DDBJ databases">
        <authorList>
            <person name="Varghese N."/>
            <person name="Submissions S."/>
        </authorList>
    </citation>
    <scope>NUCLEOTIDE SEQUENCE [LARGE SCALE GENOMIC DNA]</scope>
    <source>
        <strain evidence="2">CGMCC 1.10783</strain>
    </source>
</reference>
<dbReference type="PRINTS" id="PR00598">
    <property type="entry name" value="HTHMARR"/>
</dbReference>
<gene>
    <name evidence="1" type="ORF">SAMN05216555_10244</name>
</gene>
<sequence length="151" mass="16196">MASSADYVPFVLLLRQLQLTSGNLRAGIAKELGVSMAELNALSHAADQEGLTPKKLSELMDLTTGSMTTMIDRLERSGLLVRQPHPTDRRSIRLALTPGGRQAMRWVNRLYLDAVIAAFNATPDSDLAAQTEFIEALSASLDASTPKGSAG</sequence>
<dbReference type="PANTHER" id="PTHR33164:SF104">
    <property type="entry name" value="TRANSCRIPTIONAL REGULATORY PROTEIN"/>
    <property type="match status" value="1"/>
</dbReference>
<accession>A0A1G8JV00</accession>
<evidence type="ECO:0000313" key="2">
    <source>
        <dbReference type="Proteomes" id="UP000182130"/>
    </source>
</evidence>
<keyword evidence="2" id="KW-1185">Reference proteome</keyword>
<dbReference type="SUPFAM" id="SSF46785">
    <property type="entry name" value="Winged helix' DNA-binding domain"/>
    <property type="match status" value="1"/>
</dbReference>
<dbReference type="Proteomes" id="UP000182130">
    <property type="component" value="Unassembled WGS sequence"/>
</dbReference>
<dbReference type="STRING" id="1045773.SAMN05216555_10244"/>
<dbReference type="GO" id="GO:0003677">
    <property type="term" value="F:DNA binding"/>
    <property type="evidence" value="ECO:0007669"/>
    <property type="project" value="UniProtKB-KW"/>
</dbReference>
<dbReference type="PROSITE" id="PS50995">
    <property type="entry name" value="HTH_MARR_2"/>
    <property type="match status" value="1"/>
</dbReference>
<dbReference type="Pfam" id="PF01047">
    <property type="entry name" value="MarR"/>
    <property type="match status" value="1"/>
</dbReference>
<proteinExistence type="predicted"/>
<dbReference type="EMBL" id="FNEI01000002">
    <property type="protein sequence ID" value="SDI35056.1"/>
    <property type="molecule type" value="Genomic_DNA"/>
</dbReference>
<organism evidence="1 2">
    <name type="scientific">Arthrobacter cupressi</name>
    <dbReference type="NCBI Taxonomy" id="1045773"/>
    <lineage>
        <taxon>Bacteria</taxon>
        <taxon>Bacillati</taxon>
        <taxon>Actinomycetota</taxon>
        <taxon>Actinomycetes</taxon>
        <taxon>Micrococcales</taxon>
        <taxon>Micrococcaceae</taxon>
        <taxon>Arthrobacter</taxon>
    </lineage>
</organism>